<dbReference type="Gene3D" id="3.60.21.70">
    <property type="entry name" value="PhoD-like phosphatase"/>
    <property type="match status" value="1"/>
</dbReference>
<dbReference type="PANTHER" id="PTHR37031">
    <property type="entry name" value="METALLOPHOSPHATASE BINDING DOMAIN PROTEIN"/>
    <property type="match status" value="1"/>
</dbReference>
<evidence type="ECO:0008006" key="3">
    <source>
        <dbReference type="Google" id="ProtNLM"/>
    </source>
</evidence>
<evidence type="ECO:0000313" key="1">
    <source>
        <dbReference type="EMBL" id="RNI40286.1"/>
    </source>
</evidence>
<dbReference type="RefSeq" id="WP_123119177.1">
    <property type="nucleotide sequence ID" value="NZ_RJJR01000001.1"/>
</dbReference>
<protein>
    <recommendedName>
        <fullName evidence="3">PhoD-like phosphatase metallophosphatase domain-containing protein</fullName>
    </recommendedName>
</protein>
<reference evidence="1 2" key="1">
    <citation type="submission" date="2018-11" db="EMBL/GenBank/DDBJ databases">
        <title>Draft genome sequence of Ferruginibacter sp. BO-59.</title>
        <authorList>
            <person name="Im W.T."/>
        </authorList>
    </citation>
    <scope>NUCLEOTIDE SEQUENCE [LARGE SCALE GENOMIC DNA]</scope>
    <source>
        <strain evidence="1 2">BO-59</strain>
    </source>
</reference>
<dbReference type="PANTHER" id="PTHR37031:SF2">
    <property type="entry name" value="PHOD-LIKE PHOSPHATASE METALLOPHOSPHATASE DOMAIN-CONTAINING PROTEIN"/>
    <property type="match status" value="1"/>
</dbReference>
<evidence type="ECO:0000313" key="2">
    <source>
        <dbReference type="Proteomes" id="UP000267223"/>
    </source>
</evidence>
<name>A0A3M9NR77_9BACT</name>
<proteinExistence type="predicted"/>
<dbReference type="Proteomes" id="UP000267223">
    <property type="component" value="Unassembled WGS sequence"/>
</dbReference>
<dbReference type="EMBL" id="RJJR01000001">
    <property type="protein sequence ID" value="RNI40286.1"/>
    <property type="molecule type" value="Genomic_DNA"/>
</dbReference>
<dbReference type="SUPFAM" id="SSF56300">
    <property type="entry name" value="Metallo-dependent phosphatases"/>
    <property type="match status" value="1"/>
</dbReference>
<dbReference type="InterPro" id="IPR038607">
    <property type="entry name" value="PhoD-like_sf"/>
</dbReference>
<comment type="caution">
    <text evidence="1">The sequence shown here is derived from an EMBL/GenBank/DDBJ whole genome shotgun (WGS) entry which is preliminary data.</text>
</comment>
<keyword evidence="2" id="KW-1185">Reference proteome</keyword>
<dbReference type="OrthoDB" id="9795624at2"/>
<gene>
    <name evidence="1" type="ORF">EFY79_03015</name>
</gene>
<organism evidence="1 2">
    <name type="scientific">Hanamia caeni</name>
    <dbReference type="NCBI Taxonomy" id="2294116"/>
    <lineage>
        <taxon>Bacteria</taxon>
        <taxon>Pseudomonadati</taxon>
        <taxon>Bacteroidota</taxon>
        <taxon>Chitinophagia</taxon>
        <taxon>Chitinophagales</taxon>
        <taxon>Chitinophagaceae</taxon>
        <taxon>Hanamia</taxon>
    </lineage>
</organism>
<dbReference type="InterPro" id="IPR029052">
    <property type="entry name" value="Metallo-depent_PP-like"/>
</dbReference>
<sequence length="856" mass="96092">MALQKIICGPILRRVENNHVSVWVAFKENFSLTLKIWEGNLIKYDTTATPLATGNSHTVQFGENLWIGVITADIPIPGLNPEKIYSYNISFGSSDEPGTSDDFHSDNLLKDGTTLESRPQLAIGYKADMLPTFCLPGATPAKLNILHGSCRKMHGYGDDALALVDDDMKKDENRADSSKRPQAIFMTGDQIYADEVPSMLLRYMCSLDGVGIFSAASSEKMKIKGDDNQEKDLESDITAYPPTLRQRLVGKYAGFSSSAAINHLLTFEEYCATYLCYWNIRSWNKDLFAEIKKIQDAGDGEVNAKLDEVVNKFVDGPGVDADTNLVNLIRDTENIRKTDAYIFSTDTFTKEQFRNDNSDQYKKWLADIKDAVRDEVINMTAFMKALPKVSRTLANVPSYMMMDDHEVTDDWFITKRWNNEVLSKPFGRDIIRNAMMAYTVFQDWGNVPADYKQGVDLIFDDIANATNDKSKLLIYINEFCDRYANNSHIDTVRADVTDKLDAMFGMSGNPSTLKWNFDVELGTVKAFVLDTRTQRFYESLNTTPQLISETSLASQLPETLTDNPDFVIVISPCPVLGFPNFEELIQPAAAATISLFQSDNNNPGIIAGRLGFDYEAWGFNTIGFERLLDRLNTYKKVILLSGDVHYGDTVVLDYWKGTSETPTSRIVQLTASAFKNEWMGNLSILKGAMVQRILTCIGESISKFGWKNKTITKTGNVSPRNRYRLYGAMAGLGTIPVEGWTPGAHVSPEPDWRWRLRVLKDERPIKNDLVTAEINLSDATSLKNGYYQVVQRHQALFEGKKSRRIAWNSNIGYISFEADGADWKLKHELKGAFDLLFEVPLTTPASEKAKPVLPSA</sequence>
<dbReference type="AlphaFoldDB" id="A0A3M9NR77"/>
<accession>A0A3M9NR77</accession>